<dbReference type="EnsemblMetazoa" id="AALFPA23_015513.R22562">
    <property type="protein sequence ID" value="AALFPA23_015513.P22562"/>
    <property type="gene ID" value="AALFPA23_015513"/>
</dbReference>
<feature type="compositionally biased region" description="Low complexity" evidence="2">
    <location>
        <begin position="15"/>
        <end position="27"/>
    </location>
</feature>
<protein>
    <recommendedName>
        <fullName evidence="3">CCHC-type domain-containing protein</fullName>
    </recommendedName>
</protein>
<dbReference type="RefSeq" id="XP_062713533.1">
    <property type="nucleotide sequence ID" value="XM_062857549.1"/>
</dbReference>
<dbReference type="Pfam" id="PF03564">
    <property type="entry name" value="DUF1759"/>
    <property type="match status" value="1"/>
</dbReference>
<dbReference type="Proteomes" id="UP000069940">
    <property type="component" value="Unassembled WGS sequence"/>
</dbReference>
<dbReference type="Pfam" id="PF05380">
    <property type="entry name" value="Peptidase_A17"/>
    <property type="match status" value="1"/>
</dbReference>
<evidence type="ECO:0000256" key="1">
    <source>
        <dbReference type="PROSITE-ProRule" id="PRU00047"/>
    </source>
</evidence>
<dbReference type="InterPro" id="IPR008042">
    <property type="entry name" value="Retrotrans_Pao"/>
</dbReference>
<dbReference type="InterPro" id="IPR001878">
    <property type="entry name" value="Znf_CCHC"/>
</dbReference>
<feature type="region of interest" description="Disordered" evidence="2">
    <location>
        <begin position="394"/>
        <end position="413"/>
    </location>
</feature>
<evidence type="ECO:0000259" key="3">
    <source>
        <dbReference type="PROSITE" id="PS50158"/>
    </source>
</evidence>
<evidence type="ECO:0000313" key="4">
    <source>
        <dbReference type="EnsemblMetazoa" id="AALFPA23_015513.P22562"/>
    </source>
</evidence>
<sequence>MPPVQYSPIKPVSKNNPVVNPETNPNPGTISDLAGVTIPAVVENSTEVPNPLEAMNPLVPVVPDPPSNAGHSSSESSFHGFHWQEQVDRGTMTKLNGLFRQRSQVEQKVVRIQFTLRDQRHLSLAQLNVITGKLAAAYKEFSRFHSEIMALIPDDAEDEQEEIYTAFEDRHDAASTIVQEMLIALNRNTPPAVATPHVVVQQQPLKVPIPTFDGTYSSWPKFKAIFQDLMENSADSDAIKLYHLDKALVGAAAGSLDAKIINEGNYEQAWRVLSDRYENQRLIVESHLRGLLNLKKMSSESSKELRCLLDEASGHVESLRYLKQELTGVSEHLVVYLITAALDKATRKAWESTLKSTELPKYTPTIEFLKSRCQVLENFELSQVPDVPVSKLKSTPSSLKLPPQKSNAAVSSNPSDSSCDVCSDHHFNYQCSELKQLTAAQRAEKIRSIGLCLNCLRKGHLSKHCPSTKSCRQCNRKHHTLLHEESNPDDTQGVEGNEPKSSNTTSSSVPVSASSKVSPPVSTTCSCSKAARESKTVLLLTAVVHAFDKHGKPHPCRVLLDSGSQVNFVTERMANLLQLPKTKADVPITGINALRSLAREKVSVTIRSRSTEFQASIECLVTPKVTQFIPSTKLDVSTWNLPDNLQFADPMFHTPDKIDLLIGGELFFDIFQPHRIDLGDNLPTLRSTYLGWVVTGTIITPEVPESTARHSNIATIEDVENLMHRFWELEEVSTAPSRSPEEQACEDHFLSTYSRDTTGRFVVRLPFNQEVDLLDNCRDLALKRFLMLEKRFKRDPGLREQYVDFLREYESLGHCHQIDEANDPPCEATYYMPHHAVLRPTSSSTKCRVVFDASAKSNPTKQSLNEVLQVGPVVQSDLYSIMLRFREYPYAFSADISKMYRQVLVAPEDQRFQRIFWREHPSQPLRVLELNTVTYGTASAPYLATRCLMQLADDEASDFPVAAKILKEDFYVDDALSGAETVDELIVRKTQLQELLARGGFQVHKWCSNSDEFLQHIPPEEQEKQVPLHEYGVNEVIKVLGVYWNPKDDHFLIANTPIESSALSNVPTKRTVYSEVARLFDPLGLFSPVIVVAKIFNQQLWKVKSDWDEPLDNELQRRWLNIRSALPQLNLIQVPRAVKFPNATFYELHGFADASNAAYGACLYLRSVFNDGSAKAMCCTSPDAFGAKGIACVEDLIPKGRTMVR</sequence>
<keyword evidence="1" id="KW-0863">Zinc-finger</keyword>
<keyword evidence="5" id="KW-1185">Reference proteome</keyword>
<feature type="domain" description="CCHC-type" evidence="3">
    <location>
        <begin position="452"/>
        <end position="467"/>
    </location>
</feature>
<proteinExistence type="predicted"/>
<reference evidence="4" key="2">
    <citation type="submission" date="2025-05" db="UniProtKB">
        <authorList>
            <consortium name="EnsemblMetazoa"/>
        </authorList>
    </citation>
    <scope>IDENTIFICATION</scope>
    <source>
        <strain evidence="4">Foshan</strain>
    </source>
</reference>
<dbReference type="SUPFAM" id="SSF56672">
    <property type="entry name" value="DNA/RNA polymerases"/>
    <property type="match status" value="1"/>
</dbReference>
<dbReference type="PANTHER" id="PTHR47331">
    <property type="entry name" value="PHD-TYPE DOMAIN-CONTAINING PROTEIN"/>
    <property type="match status" value="1"/>
</dbReference>
<dbReference type="InterPro" id="IPR005312">
    <property type="entry name" value="DUF1759"/>
</dbReference>
<accession>A0ABM1Z6E5</accession>
<dbReference type="PANTHER" id="PTHR47331:SF5">
    <property type="entry name" value="RIBONUCLEASE H"/>
    <property type="match status" value="1"/>
</dbReference>
<dbReference type="InterPro" id="IPR043502">
    <property type="entry name" value="DNA/RNA_pol_sf"/>
</dbReference>
<keyword evidence="1" id="KW-0479">Metal-binding</keyword>
<name>A0ABM1Z6E5_AEDAL</name>
<organism evidence="4 5">
    <name type="scientific">Aedes albopictus</name>
    <name type="common">Asian tiger mosquito</name>
    <name type="synonym">Stegomyia albopicta</name>
    <dbReference type="NCBI Taxonomy" id="7160"/>
    <lineage>
        <taxon>Eukaryota</taxon>
        <taxon>Metazoa</taxon>
        <taxon>Ecdysozoa</taxon>
        <taxon>Arthropoda</taxon>
        <taxon>Hexapoda</taxon>
        <taxon>Insecta</taxon>
        <taxon>Pterygota</taxon>
        <taxon>Neoptera</taxon>
        <taxon>Endopterygota</taxon>
        <taxon>Diptera</taxon>
        <taxon>Nematocera</taxon>
        <taxon>Culicoidea</taxon>
        <taxon>Culicidae</taxon>
        <taxon>Culicinae</taxon>
        <taxon>Aedini</taxon>
        <taxon>Aedes</taxon>
        <taxon>Stegomyia</taxon>
    </lineage>
</organism>
<dbReference type="CDD" id="cd00303">
    <property type="entry name" value="retropepsin_like"/>
    <property type="match status" value="1"/>
</dbReference>
<evidence type="ECO:0000313" key="5">
    <source>
        <dbReference type="Proteomes" id="UP000069940"/>
    </source>
</evidence>
<feature type="compositionally biased region" description="Low complexity" evidence="2">
    <location>
        <begin position="499"/>
        <end position="525"/>
    </location>
</feature>
<dbReference type="PROSITE" id="PS50158">
    <property type="entry name" value="ZF_CCHC"/>
    <property type="match status" value="1"/>
</dbReference>
<evidence type="ECO:0000256" key="2">
    <source>
        <dbReference type="SAM" id="MobiDB-lite"/>
    </source>
</evidence>
<keyword evidence="1" id="KW-0862">Zinc</keyword>
<dbReference type="GeneID" id="134290411"/>
<dbReference type="CDD" id="cd01644">
    <property type="entry name" value="RT_pepA17"/>
    <property type="match status" value="1"/>
</dbReference>
<feature type="region of interest" description="Disordered" evidence="2">
    <location>
        <begin position="482"/>
        <end position="525"/>
    </location>
</feature>
<feature type="region of interest" description="Disordered" evidence="2">
    <location>
        <begin position="1"/>
        <end position="31"/>
    </location>
</feature>
<reference evidence="5" key="1">
    <citation type="journal article" date="2015" name="Proc. Natl. Acad. Sci. U.S.A.">
        <title>Genome sequence of the Asian Tiger mosquito, Aedes albopictus, reveals insights into its biology, genetics, and evolution.</title>
        <authorList>
            <person name="Chen X.G."/>
            <person name="Jiang X."/>
            <person name="Gu J."/>
            <person name="Xu M."/>
            <person name="Wu Y."/>
            <person name="Deng Y."/>
            <person name="Zhang C."/>
            <person name="Bonizzoni M."/>
            <person name="Dermauw W."/>
            <person name="Vontas J."/>
            <person name="Armbruster P."/>
            <person name="Huang X."/>
            <person name="Yang Y."/>
            <person name="Zhang H."/>
            <person name="He W."/>
            <person name="Peng H."/>
            <person name="Liu Y."/>
            <person name="Wu K."/>
            <person name="Chen J."/>
            <person name="Lirakis M."/>
            <person name="Topalis P."/>
            <person name="Van Leeuwen T."/>
            <person name="Hall A.B."/>
            <person name="Jiang X."/>
            <person name="Thorpe C."/>
            <person name="Mueller R.L."/>
            <person name="Sun C."/>
            <person name="Waterhouse R.M."/>
            <person name="Yan G."/>
            <person name="Tu Z.J."/>
            <person name="Fang X."/>
            <person name="James A.A."/>
        </authorList>
    </citation>
    <scope>NUCLEOTIDE SEQUENCE [LARGE SCALE GENOMIC DNA]</scope>
    <source>
        <strain evidence="5">Foshan</strain>
    </source>
</reference>